<protein>
    <recommendedName>
        <fullName evidence="5">Cell division protein SepF</fullName>
    </recommendedName>
</protein>
<proteinExistence type="inferred from homology"/>
<dbReference type="InterPro" id="IPR023052">
    <property type="entry name" value="Cell_div_SepF"/>
</dbReference>
<dbReference type="GO" id="GO:0005737">
    <property type="term" value="C:cytoplasm"/>
    <property type="evidence" value="ECO:0007669"/>
    <property type="project" value="UniProtKB-SubCell"/>
</dbReference>
<dbReference type="STRING" id="371602.SAMN04487984_0775"/>
<keyword evidence="5" id="KW-0963">Cytoplasm</keyword>
<reference evidence="7" key="1">
    <citation type="submission" date="2017-04" db="EMBL/GenBank/DDBJ databases">
        <authorList>
            <person name="Varghese N."/>
            <person name="Submissions S."/>
        </authorList>
    </citation>
    <scope>NUCLEOTIDE SEQUENCE [LARGE SCALE GENOMIC DNA]</scope>
    <source>
        <strain evidence="7">DSM 21500</strain>
    </source>
</reference>
<accession>A0A1W1YLU5</accession>
<dbReference type="Pfam" id="PF04472">
    <property type="entry name" value="SepF"/>
    <property type="match status" value="1"/>
</dbReference>
<dbReference type="GO" id="GO:0000917">
    <property type="term" value="P:division septum assembly"/>
    <property type="evidence" value="ECO:0007669"/>
    <property type="project" value="UniProtKB-KW"/>
</dbReference>
<comment type="subunit">
    <text evidence="5">Homodimer. Interacts with FtsZ.</text>
</comment>
<evidence type="ECO:0000256" key="1">
    <source>
        <dbReference type="ARBA" id="ARBA00022618"/>
    </source>
</evidence>
<dbReference type="EMBL" id="FWXK01000003">
    <property type="protein sequence ID" value="SMC36771.1"/>
    <property type="molecule type" value="Genomic_DNA"/>
</dbReference>
<sequence length="156" mass="18187">MSIKDKWNALFETDDEMETTSYDTEEYNTYEQPYQEEEMKTTSKMGKDNVVNIKANKNGNAQAIEVYYPRVFSEAERIGQVLLDGRAVVLNFERMKDDDIRRFIDYLAGIVYAIEGDMQRVSTDVFIATTKGFVISGEREELQMTNRTSTWDRKED</sequence>
<evidence type="ECO:0000313" key="7">
    <source>
        <dbReference type="Proteomes" id="UP000243884"/>
    </source>
</evidence>
<evidence type="ECO:0000256" key="2">
    <source>
        <dbReference type="ARBA" id="ARBA00023210"/>
    </source>
</evidence>
<evidence type="ECO:0000313" key="6">
    <source>
        <dbReference type="EMBL" id="SMC36771.1"/>
    </source>
</evidence>
<evidence type="ECO:0000256" key="3">
    <source>
        <dbReference type="ARBA" id="ARBA00023306"/>
    </source>
</evidence>
<dbReference type="OrthoDB" id="9815206at2"/>
<gene>
    <name evidence="5" type="primary">sepF</name>
    <name evidence="6" type="ORF">SAMN04487984_0775</name>
</gene>
<keyword evidence="2 5" id="KW-0717">Septation</keyword>
<evidence type="ECO:0000256" key="5">
    <source>
        <dbReference type="HAMAP-Rule" id="MF_01197"/>
    </source>
</evidence>
<dbReference type="AlphaFoldDB" id="A0A1W1YLU5"/>
<comment type="function">
    <text evidence="4 5">Cell division protein that is part of the divisome complex and is recruited early to the Z-ring. Probably stimulates Z-ring formation, perhaps through the cross-linking of FtsZ protofilaments. Its function overlaps with FtsA.</text>
</comment>
<keyword evidence="7" id="KW-1185">Reference proteome</keyword>
<evidence type="ECO:0000256" key="4">
    <source>
        <dbReference type="ARBA" id="ARBA00044936"/>
    </source>
</evidence>
<name>A0A1W1YLU5_9LACT</name>
<dbReference type="GO" id="GO:0043093">
    <property type="term" value="P:FtsZ-dependent cytokinesis"/>
    <property type="evidence" value="ECO:0007669"/>
    <property type="project" value="UniProtKB-UniRule"/>
</dbReference>
<keyword evidence="3 5" id="KW-0131">Cell cycle</keyword>
<organism evidence="6 7">
    <name type="scientific">Aerococcus suis</name>
    <dbReference type="NCBI Taxonomy" id="371602"/>
    <lineage>
        <taxon>Bacteria</taxon>
        <taxon>Bacillati</taxon>
        <taxon>Bacillota</taxon>
        <taxon>Bacilli</taxon>
        <taxon>Lactobacillales</taxon>
        <taxon>Aerococcaceae</taxon>
        <taxon>Aerococcus</taxon>
    </lineage>
</organism>
<comment type="subcellular location">
    <subcellularLocation>
        <location evidence="5">Cytoplasm</location>
    </subcellularLocation>
    <text evidence="5">Localizes to the division site, in a FtsZ-dependent manner.</text>
</comment>
<dbReference type="RefSeq" id="WP_084098776.1">
    <property type="nucleotide sequence ID" value="NZ_FWXK01000003.1"/>
</dbReference>
<dbReference type="InterPro" id="IPR038594">
    <property type="entry name" value="SepF-like_sf"/>
</dbReference>
<dbReference type="HAMAP" id="MF_01197">
    <property type="entry name" value="SepF"/>
    <property type="match status" value="1"/>
</dbReference>
<dbReference type="Proteomes" id="UP000243884">
    <property type="component" value="Unassembled WGS sequence"/>
</dbReference>
<dbReference type="Gene3D" id="3.30.110.150">
    <property type="entry name" value="SepF-like protein"/>
    <property type="match status" value="1"/>
</dbReference>
<comment type="similarity">
    <text evidence="5">Belongs to the SepF family.</text>
</comment>
<dbReference type="InterPro" id="IPR007561">
    <property type="entry name" value="Cell_div_SepF/SepF-rel"/>
</dbReference>
<dbReference type="PANTHER" id="PTHR35798:SF1">
    <property type="entry name" value="CELL DIVISION PROTEIN SEPF"/>
    <property type="match status" value="1"/>
</dbReference>
<keyword evidence="1 5" id="KW-0132">Cell division</keyword>
<dbReference type="PANTHER" id="PTHR35798">
    <property type="entry name" value="CELL DIVISION PROTEIN SEPF"/>
    <property type="match status" value="1"/>
</dbReference>